<evidence type="ECO:0000313" key="4">
    <source>
        <dbReference type="Proteomes" id="UP000287352"/>
    </source>
</evidence>
<dbReference type="PANTHER" id="PTHR45266">
    <property type="entry name" value="OXALOACETATE DECARBOXYLASE ALPHA CHAIN"/>
    <property type="match status" value="1"/>
</dbReference>
<dbReference type="AlphaFoldDB" id="A0A402A4G9"/>
<organism evidence="3 4">
    <name type="scientific">Tengunoibacter tsumagoiensis</name>
    <dbReference type="NCBI Taxonomy" id="2014871"/>
    <lineage>
        <taxon>Bacteria</taxon>
        <taxon>Bacillati</taxon>
        <taxon>Chloroflexota</taxon>
        <taxon>Ktedonobacteria</taxon>
        <taxon>Ktedonobacterales</taxon>
        <taxon>Dictyobacteraceae</taxon>
        <taxon>Tengunoibacter</taxon>
    </lineage>
</organism>
<name>A0A402A4G9_9CHLR</name>
<dbReference type="CDD" id="cd06850">
    <property type="entry name" value="biotinyl_domain"/>
    <property type="match status" value="1"/>
</dbReference>
<dbReference type="SUPFAM" id="SSF51230">
    <property type="entry name" value="Single hybrid motif"/>
    <property type="match status" value="1"/>
</dbReference>
<dbReference type="Proteomes" id="UP000287352">
    <property type="component" value="Unassembled WGS sequence"/>
</dbReference>
<proteinExistence type="predicted"/>
<dbReference type="FunFam" id="2.40.50.100:FF:000003">
    <property type="entry name" value="Acetyl-CoA carboxylase biotin carboxyl carrier protein"/>
    <property type="match status" value="1"/>
</dbReference>
<protein>
    <recommendedName>
        <fullName evidence="2">Lipoyl-binding domain-containing protein</fullName>
    </recommendedName>
</protein>
<evidence type="ECO:0000313" key="3">
    <source>
        <dbReference type="EMBL" id="GCE14054.1"/>
    </source>
</evidence>
<keyword evidence="4" id="KW-1185">Reference proteome</keyword>
<dbReference type="EMBL" id="BIFR01000001">
    <property type="protein sequence ID" value="GCE14054.1"/>
    <property type="molecule type" value="Genomic_DNA"/>
</dbReference>
<reference evidence="4" key="1">
    <citation type="submission" date="2018-12" db="EMBL/GenBank/DDBJ databases">
        <title>Tengunoibacter tsumagoiensis gen. nov., sp. nov., Dictyobacter kobayashii sp. nov., D. alpinus sp. nov., and D. joshuensis sp. nov. and description of Dictyobacteraceae fam. nov. within the order Ktedonobacterales isolated from Tengu-no-mugimeshi.</title>
        <authorList>
            <person name="Wang C.M."/>
            <person name="Zheng Y."/>
            <person name="Sakai Y."/>
            <person name="Toyoda A."/>
            <person name="Minakuchi Y."/>
            <person name="Abe K."/>
            <person name="Yokota A."/>
            <person name="Yabe S."/>
        </authorList>
    </citation>
    <scope>NUCLEOTIDE SEQUENCE [LARGE SCALE GENOMIC DNA]</scope>
    <source>
        <strain evidence="4">Uno3</strain>
    </source>
</reference>
<dbReference type="InterPro" id="IPR000089">
    <property type="entry name" value="Biotin_lipoyl"/>
</dbReference>
<comment type="caution">
    <text evidence="3">The sequence shown here is derived from an EMBL/GenBank/DDBJ whole genome shotgun (WGS) entry which is preliminary data.</text>
</comment>
<evidence type="ECO:0000259" key="2">
    <source>
        <dbReference type="PROSITE" id="PS50968"/>
    </source>
</evidence>
<keyword evidence="1" id="KW-0092">Biotin</keyword>
<dbReference type="PANTHER" id="PTHR45266:SF3">
    <property type="entry name" value="OXALOACETATE DECARBOXYLASE ALPHA CHAIN"/>
    <property type="match status" value="1"/>
</dbReference>
<feature type="domain" description="Lipoyl-binding" evidence="2">
    <location>
        <begin position="106"/>
        <end position="181"/>
    </location>
</feature>
<dbReference type="InterPro" id="IPR001882">
    <property type="entry name" value="Biotin_BS"/>
</dbReference>
<dbReference type="PROSITE" id="PS00188">
    <property type="entry name" value="BIOTIN"/>
    <property type="match status" value="1"/>
</dbReference>
<dbReference type="InterPro" id="IPR050709">
    <property type="entry name" value="Biotin_Carboxyl_Carrier/Decarb"/>
</dbReference>
<evidence type="ECO:0000256" key="1">
    <source>
        <dbReference type="ARBA" id="ARBA00023267"/>
    </source>
</evidence>
<dbReference type="Pfam" id="PF00364">
    <property type="entry name" value="Biotin_lipoyl"/>
    <property type="match status" value="1"/>
</dbReference>
<dbReference type="RefSeq" id="WP_161975613.1">
    <property type="nucleotide sequence ID" value="NZ_BIFR01000001.1"/>
</dbReference>
<dbReference type="Gene3D" id="2.40.50.100">
    <property type="match status" value="1"/>
</dbReference>
<gene>
    <name evidence="3" type="ORF">KTT_39130</name>
</gene>
<dbReference type="InterPro" id="IPR011053">
    <property type="entry name" value="Single_hybrid_motif"/>
</dbReference>
<dbReference type="PROSITE" id="PS50968">
    <property type="entry name" value="BIOTINYL_LIPOYL"/>
    <property type="match status" value="1"/>
</dbReference>
<sequence>MAYVVTHNKHSYTVAVEESGSQSQQVLVDTVPHSIVWQQLLPLFTQSLTGGRYHLLLNHRSYEIFARRLQSVDAPLEQRYEILLAGQRFEVLVEDERIRQLANVSRSQASQSARVQAPMPGLVVKLLVDVGTAVHAGQTVAVLEAMKMENDLTSPISGIVHELRVQTGQTVEQGQLLVSITAQAAHNN</sequence>
<accession>A0A402A4G9</accession>